<feature type="compositionally biased region" description="Pro residues" evidence="1">
    <location>
        <begin position="327"/>
        <end position="341"/>
    </location>
</feature>
<evidence type="ECO:0000313" key="2">
    <source>
        <dbReference type="EMBL" id="KPI41740.1"/>
    </source>
</evidence>
<dbReference type="EMBL" id="LFJN01000009">
    <property type="protein sequence ID" value="KPI41740.1"/>
    <property type="molecule type" value="Genomic_DNA"/>
</dbReference>
<organism evidence="2 3">
    <name type="scientific">Cyphellophora attinorum</name>
    <dbReference type="NCBI Taxonomy" id="1664694"/>
    <lineage>
        <taxon>Eukaryota</taxon>
        <taxon>Fungi</taxon>
        <taxon>Dikarya</taxon>
        <taxon>Ascomycota</taxon>
        <taxon>Pezizomycotina</taxon>
        <taxon>Eurotiomycetes</taxon>
        <taxon>Chaetothyriomycetidae</taxon>
        <taxon>Chaetothyriales</taxon>
        <taxon>Cyphellophoraceae</taxon>
        <taxon>Cyphellophora</taxon>
    </lineage>
</organism>
<dbReference type="GO" id="GO:0016071">
    <property type="term" value="P:mRNA metabolic process"/>
    <property type="evidence" value="ECO:0007669"/>
    <property type="project" value="UniProtKB-ARBA"/>
</dbReference>
<dbReference type="Pfam" id="PF15365">
    <property type="entry name" value="PNRC"/>
    <property type="match status" value="1"/>
</dbReference>
<dbReference type="Proteomes" id="UP000038010">
    <property type="component" value="Unassembled WGS sequence"/>
</dbReference>
<comment type="caution">
    <text evidence="2">The sequence shown here is derived from an EMBL/GenBank/DDBJ whole genome shotgun (WGS) entry which is preliminary data.</text>
</comment>
<feature type="compositionally biased region" description="Basic and acidic residues" evidence="1">
    <location>
        <begin position="155"/>
        <end position="165"/>
    </location>
</feature>
<evidence type="ECO:0000256" key="1">
    <source>
        <dbReference type="SAM" id="MobiDB-lite"/>
    </source>
</evidence>
<feature type="compositionally biased region" description="Polar residues" evidence="1">
    <location>
        <begin position="311"/>
        <end position="322"/>
    </location>
</feature>
<sequence length="454" mass="48331">MSTPQQHVPKGPRRSGKKHNKPQPAQNGPANAPRNAVSENESAVKHVQPTASTDASKPRSKSHAHNKPPVSGNASDTPVPAKSQGTPYKNLYAGPAWHNSPAASSLPIPEFYSKSVPAKQPPPIIENSIDQELITAPDAATPTKRESTPLDWMFDAERKRRDGVRSDSLAAQGAQSVPSRSPAARSPAPDSIFPLELDGATGPGEQAVTSTSSFNDRINSVKRSTSNSACTMDDTERKAKTDALKQMLFASPQKSPQPLDPNNPFNARAPQPRPYTAQPLSNPNRPSHLRYQAASETEAAELSSDSGITPPRTSTARRQANATVPTQVPPGGPVFSPPPQTQFPQYQIPNQPFPSPGAFPMGQPNSGRPPAMHPANSHGPNQQQPYQPPGYFSPPPPNSMHGQGPPQQHRHSVAAYPTGNPGGPPAKTKPTAAQMENELRSVLNLGNLNIASRG</sequence>
<feature type="compositionally biased region" description="Low complexity" evidence="1">
    <location>
        <begin position="293"/>
        <end position="306"/>
    </location>
</feature>
<feature type="compositionally biased region" description="Basic residues" evidence="1">
    <location>
        <begin position="10"/>
        <end position="21"/>
    </location>
</feature>
<feature type="compositionally biased region" description="Polar residues" evidence="1">
    <location>
        <begin position="207"/>
        <end position="230"/>
    </location>
</feature>
<dbReference type="AlphaFoldDB" id="A0A0N1P232"/>
<proteinExistence type="predicted"/>
<name>A0A0N1P232_9EURO</name>
<feature type="compositionally biased region" description="Low complexity" evidence="1">
    <location>
        <begin position="174"/>
        <end position="189"/>
    </location>
</feature>
<accession>A0A0N1P232</accession>
<feature type="compositionally biased region" description="Basic and acidic residues" evidence="1">
    <location>
        <begin position="234"/>
        <end position="243"/>
    </location>
</feature>
<evidence type="ECO:0000313" key="3">
    <source>
        <dbReference type="Proteomes" id="UP000038010"/>
    </source>
</evidence>
<dbReference type="RefSeq" id="XP_018001703.1">
    <property type="nucleotide sequence ID" value="XM_018149874.1"/>
</dbReference>
<feature type="compositionally biased region" description="Low complexity" evidence="1">
    <location>
        <begin position="22"/>
        <end position="36"/>
    </location>
</feature>
<dbReference type="InterPro" id="IPR028322">
    <property type="entry name" value="PNRC-like_rgn"/>
</dbReference>
<feature type="region of interest" description="Disordered" evidence="1">
    <location>
        <begin position="135"/>
        <end position="437"/>
    </location>
</feature>
<feature type="compositionally biased region" description="Pro residues" evidence="1">
    <location>
        <begin position="386"/>
        <end position="398"/>
    </location>
</feature>
<keyword evidence="3" id="KW-1185">Reference proteome</keyword>
<dbReference type="GeneID" id="28741754"/>
<protein>
    <submittedName>
        <fullName evidence="2">Uncharacterized protein</fullName>
    </submittedName>
</protein>
<dbReference type="VEuPathDB" id="FungiDB:AB675_9349"/>
<feature type="region of interest" description="Disordered" evidence="1">
    <location>
        <begin position="1"/>
        <end position="106"/>
    </location>
</feature>
<gene>
    <name evidence="2" type="ORF">AB675_9349</name>
</gene>
<dbReference type="OrthoDB" id="2142961at2759"/>
<reference evidence="2 3" key="1">
    <citation type="submission" date="2015-06" db="EMBL/GenBank/DDBJ databases">
        <title>Draft genome of the ant-associated black yeast Phialophora attae CBS 131958.</title>
        <authorList>
            <person name="Moreno L.F."/>
            <person name="Stielow B.J."/>
            <person name="de Hoog S."/>
            <person name="Vicente V.A."/>
            <person name="Weiss V.A."/>
            <person name="de Vries M."/>
            <person name="Cruz L.M."/>
            <person name="Souza E.M."/>
        </authorList>
    </citation>
    <scope>NUCLEOTIDE SEQUENCE [LARGE SCALE GENOMIC DNA]</scope>
    <source>
        <strain evidence="2 3">CBS 131958</strain>
    </source>
</reference>